<dbReference type="PANTHER" id="PTHR48051">
    <property type="match status" value="1"/>
</dbReference>
<evidence type="ECO:0000256" key="1">
    <source>
        <dbReference type="ARBA" id="ARBA00022614"/>
    </source>
</evidence>
<dbReference type="InterPro" id="IPR001611">
    <property type="entry name" value="Leu-rich_rpt"/>
</dbReference>
<gene>
    <name evidence="3" type="ORF">FB192DRAFT_1304453</name>
</gene>
<dbReference type="Proteomes" id="UP000469890">
    <property type="component" value="Unassembled WGS sequence"/>
</dbReference>
<evidence type="ECO:0000313" key="4">
    <source>
        <dbReference type="Proteomes" id="UP000469890"/>
    </source>
</evidence>
<dbReference type="InterPro" id="IPR032675">
    <property type="entry name" value="LRR_dom_sf"/>
</dbReference>
<dbReference type="PANTHER" id="PTHR48051:SF1">
    <property type="entry name" value="RAS SUPPRESSOR PROTEIN 1"/>
    <property type="match status" value="1"/>
</dbReference>
<dbReference type="SMART" id="SM00369">
    <property type="entry name" value="LRR_TYP"/>
    <property type="match status" value="4"/>
</dbReference>
<dbReference type="Pfam" id="PF13855">
    <property type="entry name" value="LRR_8"/>
    <property type="match status" value="1"/>
</dbReference>
<dbReference type="InterPro" id="IPR003591">
    <property type="entry name" value="Leu-rich_rpt_typical-subtyp"/>
</dbReference>
<dbReference type="SUPFAM" id="SSF52058">
    <property type="entry name" value="L domain-like"/>
    <property type="match status" value="1"/>
</dbReference>
<dbReference type="PROSITE" id="PS51450">
    <property type="entry name" value="LRR"/>
    <property type="match status" value="2"/>
</dbReference>
<sequence length="366" mass="41340">MRHLQLGSVYGGNRLVELPDSITEMPALEELDVSYNQLRMLPHDLELQTLHVLNVCSNQLDFVPKSIARCYQLKSLNLSKNHLTSLPADLVNLRKLELLDISENLLCIMPAEILERMQSATLLITGNPLTRPGHCDQRQSSQDAYARILKQMTRRGVPRSSPVASPSISHTTITPRASDDLIHTNNIPHFHLVHPHQDEDASIDQELSYHAQQLNIDGSRPIMRPPITEHHLIGTSRSTIVQDSTTTSSQYVLVDFPRESPLPTETKLLHSLREIATRTILRHEIDVPLEWLPLHLAQDISGGRNKCRSCSYCQGPFVNEWVTSVQVKSFGGHPAVVRRVRFCSTQCWSQCLPKEQSKSVICVHHQ</sequence>
<proteinExistence type="predicted"/>
<dbReference type="GO" id="GO:0005737">
    <property type="term" value="C:cytoplasm"/>
    <property type="evidence" value="ECO:0007669"/>
    <property type="project" value="TreeGrafter"/>
</dbReference>
<organism evidence="3 4">
    <name type="scientific">Mucor circinelloides f. lusitanicus</name>
    <name type="common">Mucor racemosus var. lusitanicus</name>
    <dbReference type="NCBI Taxonomy" id="29924"/>
    <lineage>
        <taxon>Eukaryota</taxon>
        <taxon>Fungi</taxon>
        <taxon>Fungi incertae sedis</taxon>
        <taxon>Mucoromycota</taxon>
        <taxon>Mucoromycotina</taxon>
        <taxon>Mucoromycetes</taxon>
        <taxon>Mucorales</taxon>
        <taxon>Mucorineae</taxon>
        <taxon>Mucoraceae</taxon>
        <taxon>Mucor</taxon>
    </lineage>
</organism>
<evidence type="ECO:0000313" key="3">
    <source>
        <dbReference type="EMBL" id="KAF1802408.1"/>
    </source>
</evidence>
<name>A0A8H4BIZ4_MUCCL</name>
<protein>
    <submittedName>
        <fullName evidence="3">Uncharacterized protein</fullName>
    </submittedName>
</protein>
<accession>A0A8H4BIZ4</accession>
<dbReference type="EMBL" id="JAAECE010000004">
    <property type="protein sequence ID" value="KAF1802408.1"/>
    <property type="molecule type" value="Genomic_DNA"/>
</dbReference>
<comment type="caution">
    <text evidence="3">The sequence shown here is derived from an EMBL/GenBank/DDBJ whole genome shotgun (WGS) entry which is preliminary data.</text>
</comment>
<dbReference type="AlphaFoldDB" id="A0A8H4BIZ4"/>
<dbReference type="Gene3D" id="3.80.10.10">
    <property type="entry name" value="Ribonuclease Inhibitor"/>
    <property type="match status" value="1"/>
</dbReference>
<dbReference type="PRINTS" id="PR00019">
    <property type="entry name" value="LEURICHRPT"/>
</dbReference>
<reference evidence="3 4" key="1">
    <citation type="submission" date="2019-09" db="EMBL/GenBank/DDBJ databases">
        <authorList>
            <consortium name="DOE Joint Genome Institute"/>
            <person name="Mondo S.J."/>
            <person name="Navarro-Mendoza M.I."/>
            <person name="Perez-Arques C."/>
            <person name="Panchal S."/>
            <person name="Nicolas F.E."/>
            <person name="Ganguly P."/>
            <person name="Pangilinan J."/>
            <person name="Grigoriev I."/>
            <person name="Heitman J."/>
            <person name="Sanya K."/>
            <person name="Garre V."/>
        </authorList>
    </citation>
    <scope>NUCLEOTIDE SEQUENCE [LARGE SCALE GENOMIC DNA]</scope>
    <source>
        <strain evidence="3 4">MU402</strain>
    </source>
</reference>
<keyword evidence="2" id="KW-0677">Repeat</keyword>
<evidence type="ECO:0000256" key="2">
    <source>
        <dbReference type="ARBA" id="ARBA00022737"/>
    </source>
</evidence>
<dbReference type="InterPro" id="IPR050216">
    <property type="entry name" value="LRR_domain-containing"/>
</dbReference>
<keyword evidence="1" id="KW-0433">Leucine-rich repeat</keyword>